<evidence type="ECO:0000313" key="3">
    <source>
        <dbReference type="Proteomes" id="UP001524383"/>
    </source>
</evidence>
<name>A0ABD4TJN6_9EURY</name>
<dbReference type="Proteomes" id="UP001524383">
    <property type="component" value="Unassembled WGS sequence"/>
</dbReference>
<keyword evidence="1" id="KW-0812">Transmembrane</keyword>
<keyword evidence="1" id="KW-1133">Transmembrane helix</keyword>
<dbReference type="RefSeq" id="WP_255331636.1">
    <property type="nucleotide sequence ID" value="NZ_VOTZ01000002.1"/>
</dbReference>
<protein>
    <submittedName>
        <fullName evidence="2">Hydrogenase</fullName>
    </submittedName>
</protein>
<feature type="transmembrane region" description="Helical" evidence="1">
    <location>
        <begin position="12"/>
        <end position="34"/>
    </location>
</feature>
<sequence>MDFTATLVTGTGFWNPIIWILAFLITFIVAYLIWRSGVSTYQKGTEQVKPYLSGNAEPDKNAVHIRGGNLYWGFTEGLKGYYSRLIPLHTGDLNDYMLWYFGVVIAVFALVVIFL</sequence>
<reference evidence="2 3" key="1">
    <citation type="submission" date="2019-08" db="EMBL/GenBank/DDBJ databases">
        <authorList>
            <person name="Chen S.-C."/>
            <person name="Lai M.-C."/>
            <person name="You Y.-T."/>
        </authorList>
    </citation>
    <scope>NUCLEOTIDE SEQUENCE [LARGE SCALE GENOMIC DNA]</scope>
    <source>
        <strain evidence="2 3">P2F9704a</strain>
    </source>
</reference>
<keyword evidence="3" id="KW-1185">Reference proteome</keyword>
<gene>
    <name evidence="2" type="ORF">FTO68_01805</name>
</gene>
<feature type="transmembrane region" description="Helical" evidence="1">
    <location>
        <begin position="96"/>
        <end position="114"/>
    </location>
</feature>
<dbReference type="EMBL" id="VOTZ01000002">
    <property type="protein sequence ID" value="MCQ1537727.1"/>
    <property type="molecule type" value="Genomic_DNA"/>
</dbReference>
<organism evidence="2 3">
    <name type="scientific">Methanocalculus taiwanensis</name>
    <dbReference type="NCBI Taxonomy" id="106207"/>
    <lineage>
        <taxon>Archaea</taxon>
        <taxon>Methanobacteriati</taxon>
        <taxon>Methanobacteriota</taxon>
        <taxon>Stenosarchaea group</taxon>
        <taxon>Methanomicrobia</taxon>
        <taxon>Methanomicrobiales</taxon>
        <taxon>Methanocalculaceae</taxon>
        <taxon>Methanocalculus</taxon>
    </lineage>
</organism>
<accession>A0ABD4TJN6</accession>
<dbReference type="AlphaFoldDB" id="A0ABD4TJN6"/>
<keyword evidence="1" id="KW-0472">Membrane</keyword>
<evidence type="ECO:0000256" key="1">
    <source>
        <dbReference type="SAM" id="Phobius"/>
    </source>
</evidence>
<evidence type="ECO:0000313" key="2">
    <source>
        <dbReference type="EMBL" id="MCQ1537727.1"/>
    </source>
</evidence>
<comment type="caution">
    <text evidence="2">The sequence shown here is derived from an EMBL/GenBank/DDBJ whole genome shotgun (WGS) entry which is preliminary data.</text>
</comment>
<proteinExistence type="predicted"/>